<name>A0A0S4XRR3_9BACT</name>
<accession>A0A0S4XRR3</accession>
<dbReference type="EMBL" id="FAXN01000103">
    <property type="protein sequence ID" value="CUV66614.1"/>
    <property type="molecule type" value="Genomic_DNA"/>
</dbReference>
<proteinExistence type="predicted"/>
<keyword evidence="1" id="KW-0472">Membrane</keyword>
<feature type="transmembrane region" description="Helical" evidence="1">
    <location>
        <begin position="105"/>
        <end position="129"/>
    </location>
</feature>
<keyword evidence="1" id="KW-0812">Transmembrane</keyword>
<feature type="transmembrane region" description="Helical" evidence="1">
    <location>
        <begin position="6"/>
        <end position="27"/>
    </location>
</feature>
<sequence>MLFLGIATILLMVFGFVANTIILSAIFEIQALAKHNAERGKIFDVDTMEGIDEKDKQLLKEIMASECEYTNLKYLNFKTIINLIKYLYTNNPYSVVPKHQKYFRIFANLFLISVSIWLLMPFYFLYLFLRAT</sequence>
<keyword evidence="1" id="KW-1133">Transmembrane helix</keyword>
<organism evidence="2">
    <name type="scientific">Sulfurovum sp. enrichment culture clone C5</name>
    <dbReference type="NCBI Taxonomy" id="497650"/>
    <lineage>
        <taxon>Bacteria</taxon>
        <taxon>Pseudomonadati</taxon>
        <taxon>Campylobacterota</taxon>
        <taxon>Epsilonproteobacteria</taxon>
        <taxon>Campylobacterales</taxon>
        <taxon>Sulfurovaceae</taxon>
        <taxon>Sulfurovum</taxon>
        <taxon>environmental samples</taxon>
    </lineage>
</organism>
<gene>
    <name evidence="2" type="ORF">BN3087_970005</name>
</gene>
<reference evidence="2" key="1">
    <citation type="submission" date="2015-11" db="EMBL/GenBank/DDBJ databases">
        <authorList>
            <person name="Zhang Y."/>
            <person name="Guo Z."/>
        </authorList>
    </citation>
    <scope>NUCLEOTIDE SEQUENCE</scope>
    <source>
        <strain evidence="2">BN30871</strain>
    </source>
</reference>
<protein>
    <submittedName>
        <fullName evidence="2">Uncharacterized protein</fullName>
    </submittedName>
</protein>
<dbReference type="AlphaFoldDB" id="A0A0S4XRR3"/>
<evidence type="ECO:0000256" key="1">
    <source>
        <dbReference type="SAM" id="Phobius"/>
    </source>
</evidence>
<evidence type="ECO:0000313" key="2">
    <source>
        <dbReference type="EMBL" id="CUV66614.1"/>
    </source>
</evidence>